<dbReference type="InterPro" id="IPR041633">
    <property type="entry name" value="Polbeta"/>
</dbReference>
<evidence type="ECO:0000256" key="6">
    <source>
        <dbReference type="ARBA" id="ARBA00022840"/>
    </source>
</evidence>
<evidence type="ECO:0000256" key="2">
    <source>
        <dbReference type="ARBA" id="ARBA00022679"/>
    </source>
</evidence>
<keyword evidence="6" id="KW-0067">ATP-binding</keyword>
<dbReference type="InterPro" id="IPR052038">
    <property type="entry name" value="Type-VII_TA_antitoxin"/>
</dbReference>
<evidence type="ECO:0000256" key="1">
    <source>
        <dbReference type="ARBA" id="ARBA00001946"/>
    </source>
</evidence>
<keyword evidence="2" id="KW-0808">Transferase</keyword>
<accession>A0ABV3X735</accession>
<reference evidence="9 10" key="1">
    <citation type="submission" date="2023-04" db="EMBL/GenBank/DDBJ databases">
        <title>Genome Sequence of Selenomonas sputigena ATCC 33150.</title>
        <authorList>
            <person name="Miller D.P."/>
            <person name="Anvari S."/>
            <person name="Polson S.W."/>
            <person name="Macdonald M."/>
            <person name="Mcdowell J.V."/>
        </authorList>
    </citation>
    <scope>NUCLEOTIDE SEQUENCE [LARGE SCALE GENOMIC DNA]</scope>
    <source>
        <strain evidence="9 10">ATCC 33150</strain>
    </source>
</reference>
<dbReference type="Gene3D" id="3.30.460.10">
    <property type="entry name" value="Beta Polymerase, domain 2"/>
    <property type="match status" value="1"/>
</dbReference>
<keyword evidence="7" id="KW-0460">Magnesium</keyword>
<keyword evidence="4" id="KW-0479">Metal-binding</keyword>
<evidence type="ECO:0000259" key="8">
    <source>
        <dbReference type="Pfam" id="PF18765"/>
    </source>
</evidence>
<organism evidence="9 10">
    <name type="scientific">Selenomonas sputigena</name>
    <dbReference type="NCBI Taxonomy" id="69823"/>
    <lineage>
        <taxon>Bacteria</taxon>
        <taxon>Bacillati</taxon>
        <taxon>Bacillota</taxon>
        <taxon>Negativicutes</taxon>
        <taxon>Selenomonadales</taxon>
        <taxon>Selenomonadaceae</taxon>
        <taxon>Selenomonas</taxon>
    </lineage>
</organism>
<dbReference type="Pfam" id="PF18765">
    <property type="entry name" value="Polbeta"/>
    <property type="match status" value="1"/>
</dbReference>
<dbReference type="InterPro" id="IPR043519">
    <property type="entry name" value="NT_sf"/>
</dbReference>
<feature type="domain" description="Polymerase beta nucleotidyltransferase" evidence="8">
    <location>
        <begin position="10"/>
        <end position="100"/>
    </location>
</feature>
<dbReference type="Proteomes" id="UP001559623">
    <property type="component" value="Unassembled WGS sequence"/>
</dbReference>
<dbReference type="PANTHER" id="PTHR33571:SF14">
    <property type="entry name" value="PROTEIN ADENYLYLTRANSFERASE MJ0435-RELATED"/>
    <property type="match status" value="1"/>
</dbReference>
<comment type="cofactor">
    <cofactor evidence="1">
        <name>Mg(2+)</name>
        <dbReference type="ChEBI" id="CHEBI:18420"/>
    </cofactor>
</comment>
<gene>
    <name evidence="9" type="ORF">QCO44_06465</name>
</gene>
<name>A0ABV3X735_9FIRM</name>
<sequence length="116" mass="13574">MILTRAEIEEKIRPICEKYGVKKLFLFGSYARGDATEKSDVDFRLISGRDLDLFKMIGLRMDLEEALGKEVDLISQISKDSEIFKKYYERDAMLLYEAKRKRRTNSPEHSYVLQGN</sequence>
<evidence type="ECO:0000313" key="10">
    <source>
        <dbReference type="Proteomes" id="UP001559623"/>
    </source>
</evidence>
<evidence type="ECO:0000256" key="7">
    <source>
        <dbReference type="ARBA" id="ARBA00022842"/>
    </source>
</evidence>
<proteinExistence type="predicted"/>
<evidence type="ECO:0000256" key="3">
    <source>
        <dbReference type="ARBA" id="ARBA00022695"/>
    </source>
</evidence>
<evidence type="ECO:0000256" key="4">
    <source>
        <dbReference type="ARBA" id="ARBA00022723"/>
    </source>
</evidence>
<dbReference type="PANTHER" id="PTHR33571">
    <property type="entry name" value="SSL8005 PROTEIN"/>
    <property type="match status" value="1"/>
</dbReference>
<keyword evidence="5" id="KW-0547">Nucleotide-binding</keyword>
<evidence type="ECO:0000256" key="5">
    <source>
        <dbReference type="ARBA" id="ARBA00022741"/>
    </source>
</evidence>
<keyword evidence="3" id="KW-0548">Nucleotidyltransferase</keyword>
<dbReference type="SUPFAM" id="SSF81301">
    <property type="entry name" value="Nucleotidyltransferase"/>
    <property type="match status" value="1"/>
</dbReference>
<comment type="caution">
    <text evidence="9">The sequence shown here is derived from an EMBL/GenBank/DDBJ whole genome shotgun (WGS) entry which is preliminary data.</text>
</comment>
<protein>
    <submittedName>
        <fullName evidence="9">Nucleotidyltransferase domain-containing protein</fullName>
    </submittedName>
</protein>
<dbReference type="CDD" id="cd05403">
    <property type="entry name" value="NT_KNTase_like"/>
    <property type="match status" value="1"/>
</dbReference>
<dbReference type="RefSeq" id="WP_368847009.1">
    <property type="nucleotide sequence ID" value="NZ_CP194411.1"/>
</dbReference>
<dbReference type="EMBL" id="JARVLH010000003">
    <property type="protein sequence ID" value="MEX5285283.1"/>
    <property type="molecule type" value="Genomic_DNA"/>
</dbReference>
<keyword evidence="10" id="KW-1185">Reference proteome</keyword>
<evidence type="ECO:0000313" key="9">
    <source>
        <dbReference type="EMBL" id="MEX5285283.1"/>
    </source>
</evidence>